<protein>
    <submittedName>
        <fullName evidence="4">TetR/AcrR family transcriptional regulator</fullName>
    </submittedName>
</protein>
<dbReference type="PANTHER" id="PTHR43479">
    <property type="entry name" value="ACREF/ENVCD OPERON REPRESSOR-RELATED"/>
    <property type="match status" value="1"/>
</dbReference>
<dbReference type="Proteomes" id="UP001597180">
    <property type="component" value="Unassembled WGS sequence"/>
</dbReference>
<dbReference type="InterPro" id="IPR009057">
    <property type="entry name" value="Homeodomain-like_sf"/>
</dbReference>
<dbReference type="Pfam" id="PF00440">
    <property type="entry name" value="TetR_N"/>
    <property type="match status" value="1"/>
</dbReference>
<keyword evidence="1 2" id="KW-0238">DNA-binding</keyword>
<reference evidence="5" key="1">
    <citation type="journal article" date="2019" name="Int. J. Syst. Evol. Microbiol.">
        <title>The Global Catalogue of Microorganisms (GCM) 10K type strain sequencing project: providing services to taxonomists for standard genome sequencing and annotation.</title>
        <authorList>
            <consortium name="The Broad Institute Genomics Platform"/>
            <consortium name="The Broad Institute Genome Sequencing Center for Infectious Disease"/>
            <person name="Wu L."/>
            <person name="Ma J."/>
        </authorList>
    </citation>
    <scope>NUCLEOTIDE SEQUENCE [LARGE SCALE GENOMIC DNA]</scope>
    <source>
        <strain evidence="5">CCUG 53270</strain>
    </source>
</reference>
<dbReference type="Gene3D" id="1.10.357.10">
    <property type="entry name" value="Tetracycline Repressor, domain 2"/>
    <property type="match status" value="1"/>
</dbReference>
<evidence type="ECO:0000259" key="3">
    <source>
        <dbReference type="PROSITE" id="PS50977"/>
    </source>
</evidence>
<proteinExistence type="predicted"/>
<feature type="DNA-binding region" description="H-T-H motif" evidence="2">
    <location>
        <begin position="33"/>
        <end position="52"/>
    </location>
</feature>
<accession>A0ABW3UXE2</accession>
<dbReference type="SUPFAM" id="SSF46689">
    <property type="entry name" value="Homeodomain-like"/>
    <property type="match status" value="1"/>
</dbReference>
<dbReference type="InterPro" id="IPR050624">
    <property type="entry name" value="HTH-type_Tx_Regulator"/>
</dbReference>
<dbReference type="PANTHER" id="PTHR43479:SF11">
    <property type="entry name" value="ACREF_ENVCD OPERON REPRESSOR-RELATED"/>
    <property type="match status" value="1"/>
</dbReference>
<evidence type="ECO:0000256" key="2">
    <source>
        <dbReference type="PROSITE-ProRule" id="PRU00335"/>
    </source>
</evidence>
<comment type="caution">
    <text evidence="4">The sequence shown here is derived from an EMBL/GenBank/DDBJ whole genome shotgun (WGS) entry which is preliminary data.</text>
</comment>
<sequence length="188" mass="22380">MNEQTGKQALRSQEWMQTALFQLMEKKPYSMISVTEITERAGLARQTFYRNYQDKDEILLQYLHGLWKEMRDNAAKPAAFDEEMFVTLFRHWKANAPSSLLHNIELKDRKIRQLMYKSICDFFDELYEQTIQGNTEVTEGAYRFYAHKSLSSVVHMMLMEWTLNQFHLAPEEIGRMVSHFTDSIRKHL</sequence>
<keyword evidence="5" id="KW-1185">Reference proteome</keyword>
<evidence type="ECO:0000313" key="4">
    <source>
        <dbReference type="EMBL" id="MFD1224591.1"/>
    </source>
</evidence>
<name>A0ABW3UXE2_9BACL</name>
<dbReference type="InterPro" id="IPR001647">
    <property type="entry name" value="HTH_TetR"/>
</dbReference>
<evidence type="ECO:0000256" key="1">
    <source>
        <dbReference type="ARBA" id="ARBA00023125"/>
    </source>
</evidence>
<gene>
    <name evidence="4" type="ORF">ACFQ4B_31235</name>
</gene>
<evidence type="ECO:0000313" key="5">
    <source>
        <dbReference type="Proteomes" id="UP001597180"/>
    </source>
</evidence>
<dbReference type="EMBL" id="JBHTLU010000046">
    <property type="protein sequence ID" value="MFD1224591.1"/>
    <property type="molecule type" value="Genomic_DNA"/>
</dbReference>
<organism evidence="4 5">
    <name type="scientific">Paenibacillus vulneris</name>
    <dbReference type="NCBI Taxonomy" id="1133364"/>
    <lineage>
        <taxon>Bacteria</taxon>
        <taxon>Bacillati</taxon>
        <taxon>Bacillota</taxon>
        <taxon>Bacilli</taxon>
        <taxon>Bacillales</taxon>
        <taxon>Paenibacillaceae</taxon>
        <taxon>Paenibacillus</taxon>
    </lineage>
</organism>
<feature type="domain" description="HTH tetR-type" evidence="3">
    <location>
        <begin position="10"/>
        <end position="70"/>
    </location>
</feature>
<dbReference type="RefSeq" id="WP_345591039.1">
    <property type="nucleotide sequence ID" value="NZ_BAABJG010000026.1"/>
</dbReference>
<dbReference type="PROSITE" id="PS50977">
    <property type="entry name" value="HTH_TETR_2"/>
    <property type="match status" value="1"/>
</dbReference>